<proteinExistence type="predicted"/>
<sequence>MLFEIKPQQVEVNIKESNFQLSLSNTTEAKKCYRVGQMNENIQIEAVLLSLNLEDRYIYAIQENQVYIYDDYDFEINMVQQQLQKSFLELLLILFHRKVKK</sequence>
<accession>Q229L6</accession>
<dbReference type="EMBL" id="GG662457">
    <property type="protein sequence ID" value="EAR81985.1"/>
    <property type="molecule type" value="Genomic_DNA"/>
</dbReference>
<gene>
    <name evidence="1" type="ORF">TTHERM_01388180</name>
</gene>
<dbReference type="GeneID" id="7831512"/>
<dbReference type="Proteomes" id="UP000009168">
    <property type="component" value="Unassembled WGS sequence"/>
</dbReference>
<dbReference type="RefSeq" id="XP_001029648.1">
    <property type="nucleotide sequence ID" value="XM_001029648.1"/>
</dbReference>
<evidence type="ECO:0000313" key="1">
    <source>
        <dbReference type="EMBL" id="EAR81985.1"/>
    </source>
</evidence>
<organism evidence="1 2">
    <name type="scientific">Tetrahymena thermophila (strain SB210)</name>
    <dbReference type="NCBI Taxonomy" id="312017"/>
    <lineage>
        <taxon>Eukaryota</taxon>
        <taxon>Sar</taxon>
        <taxon>Alveolata</taxon>
        <taxon>Ciliophora</taxon>
        <taxon>Intramacronucleata</taxon>
        <taxon>Oligohymenophorea</taxon>
        <taxon>Hymenostomatida</taxon>
        <taxon>Tetrahymenina</taxon>
        <taxon>Tetrahymenidae</taxon>
        <taxon>Tetrahymena</taxon>
    </lineage>
</organism>
<keyword evidence="2" id="KW-1185">Reference proteome</keyword>
<dbReference type="AlphaFoldDB" id="Q229L6"/>
<protein>
    <submittedName>
        <fullName evidence="1">Uncharacterized protein</fullName>
    </submittedName>
</protein>
<name>Q229L6_TETTS</name>
<dbReference type="HOGENOM" id="CLU_2297319_0_0_1"/>
<dbReference type="KEGG" id="tet:TTHERM_01388180"/>
<evidence type="ECO:0000313" key="2">
    <source>
        <dbReference type="Proteomes" id="UP000009168"/>
    </source>
</evidence>
<dbReference type="InParanoid" id="Q229L6"/>
<reference evidence="2" key="1">
    <citation type="journal article" date="2006" name="PLoS Biol.">
        <title>Macronuclear genome sequence of the ciliate Tetrahymena thermophila, a model eukaryote.</title>
        <authorList>
            <person name="Eisen J.A."/>
            <person name="Coyne R.S."/>
            <person name="Wu M."/>
            <person name="Wu D."/>
            <person name="Thiagarajan M."/>
            <person name="Wortman J.R."/>
            <person name="Badger J.H."/>
            <person name="Ren Q."/>
            <person name="Amedeo P."/>
            <person name="Jones K.M."/>
            <person name="Tallon L.J."/>
            <person name="Delcher A.L."/>
            <person name="Salzberg S.L."/>
            <person name="Silva J.C."/>
            <person name="Haas B.J."/>
            <person name="Majoros W.H."/>
            <person name="Farzad M."/>
            <person name="Carlton J.M."/>
            <person name="Smith R.K. Jr."/>
            <person name="Garg J."/>
            <person name="Pearlman R.E."/>
            <person name="Karrer K.M."/>
            <person name="Sun L."/>
            <person name="Manning G."/>
            <person name="Elde N.C."/>
            <person name="Turkewitz A.P."/>
            <person name="Asai D.J."/>
            <person name="Wilkes D.E."/>
            <person name="Wang Y."/>
            <person name="Cai H."/>
            <person name="Collins K."/>
            <person name="Stewart B.A."/>
            <person name="Lee S.R."/>
            <person name="Wilamowska K."/>
            <person name="Weinberg Z."/>
            <person name="Ruzzo W.L."/>
            <person name="Wloga D."/>
            <person name="Gaertig J."/>
            <person name="Frankel J."/>
            <person name="Tsao C.-C."/>
            <person name="Gorovsky M.A."/>
            <person name="Keeling P.J."/>
            <person name="Waller R.F."/>
            <person name="Patron N.J."/>
            <person name="Cherry J.M."/>
            <person name="Stover N.A."/>
            <person name="Krieger C.J."/>
            <person name="del Toro C."/>
            <person name="Ryder H.F."/>
            <person name="Williamson S.C."/>
            <person name="Barbeau R.A."/>
            <person name="Hamilton E.P."/>
            <person name="Orias E."/>
        </authorList>
    </citation>
    <scope>NUCLEOTIDE SEQUENCE [LARGE SCALE GENOMIC DNA]</scope>
    <source>
        <strain evidence="2">SB210</strain>
    </source>
</reference>